<dbReference type="EMBL" id="VGLS01000725">
    <property type="protein sequence ID" value="MBM3225918.1"/>
    <property type="molecule type" value="Genomic_DNA"/>
</dbReference>
<evidence type="ECO:0000256" key="2">
    <source>
        <dbReference type="ARBA" id="ARBA00022801"/>
    </source>
</evidence>
<name>A0A937W2W7_UNCTE</name>
<dbReference type="InterPro" id="IPR012338">
    <property type="entry name" value="Beta-lactam/transpept-like"/>
</dbReference>
<keyword evidence="3" id="KW-0121">Carboxypeptidase</keyword>
<keyword evidence="3" id="KW-0645">Protease</keyword>
<dbReference type="PANTHER" id="PTHR30023:SF0">
    <property type="entry name" value="PENICILLIN-SENSITIVE CARBOXYPEPTIDASE A"/>
    <property type="match status" value="1"/>
</dbReference>
<evidence type="ECO:0000313" key="3">
    <source>
        <dbReference type="EMBL" id="MBM3225918.1"/>
    </source>
</evidence>
<protein>
    <submittedName>
        <fullName evidence="3">D-alanyl-D-alanine carboxypeptidase</fullName>
    </submittedName>
</protein>
<dbReference type="PANTHER" id="PTHR30023">
    <property type="entry name" value="D-ALANYL-D-ALANINE CARBOXYPEPTIDASE"/>
    <property type="match status" value="1"/>
</dbReference>
<dbReference type="Gene3D" id="3.40.710.10">
    <property type="entry name" value="DD-peptidase/beta-lactamase superfamily"/>
    <property type="match status" value="1"/>
</dbReference>
<dbReference type="AlphaFoldDB" id="A0A937W2W7"/>
<evidence type="ECO:0000313" key="4">
    <source>
        <dbReference type="Proteomes" id="UP000712673"/>
    </source>
</evidence>
<gene>
    <name evidence="3" type="ORF">FJZ47_19275</name>
</gene>
<feature type="non-terminal residue" evidence="3">
    <location>
        <position position="1"/>
    </location>
</feature>
<reference evidence="3" key="1">
    <citation type="submission" date="2019-03" db="EMBL/GenBank/DDBJ databases">
        <title>Lake Tanganyika Metagenome-Assembled Genomes (MAGs).</title>
        <authorList>
            <person name="Tran P."/>
        </authorList>
    </citation>
    <scope>NUCLEOTIDE SEQUENCE</scope>
    <source>
        <strain evidence="3">K_DeepCast_65m_m2_066</strain>
    </source>
</reference>
<dbReference type="GO" id="GO:0004185">
    <property type="term" value="F:serine-type carboxypeptidase activity"/>
    <property type="evidence" value="ECO:0007669"/>
    <property type="project" value="InterPro"/>
</dbReference>
<organism evidence="3 4">
    <name type="scientific">Tectimicrobiota bacterium</name>
    <dbReference type="NCBI Taxonomy" id="2528274"/>
    <lineage>
        <taxon>Bacteria</taxon>
        <taxon>Pseudomonadati</taxon>
        <taxon>Nitrospinota/Tectimicrobiota group</taxon>
        <taxon>Candidatus Tectimicrobiota</taxon>
    </lineage>
</organism>
<dbReference type="GO" id="GO:0006508">
    <property type="term" value="P:proteolysis"/>
    <property type="evidence" value="ECO:0007669"/>
    <property type="project" value="InterPro"/>
</dbReference>
<sequence>RQRASVPEPQGLTIAGPVEVVSFCPPTHASLVRHRSLTLFKILKRMNVHSNNAMAEMFTAALGGLPHMIQQAARAARVPADDLHLINGSGLGPQNQLSARTVCALFAGIQRLVTPAKLTVADVFPVAGLDRGTIRRRQIPAYTIVKTGTLRQVATLAGVMLTRTHGPVWFALINQGGNLWAFRSQQDALLQQLMERWGAADPPPVSFTPTSPLTDTSRNDILLRTKASGG</sequence>
<accession>A0A937W2W7</accession>
<proteinExistence type="inferred from homology"/>
<dbReference type="SUPFAM" id="SSF56601">
    <property type="entry name" value="beta-lactamase/transpeptidase-like"/>
    <property type="match status" value="1"/>
</dbReference>
<dbReference type="Proteomes" id="UP000712673">
    <property type="component" value="Unassembled WGS sequence"/>
</dbReference>
<comment type="similarity">
    <text evidence="1">Belongs to the peptidase S13 family.</text>
</comment>
<comment type="caution">
    <text evidence="3">The sequence shown here is derived from an EMBL/GenBank/DDBJ whole genome shotgun (WGS) entry which is preliminary data.</text>
</comment>
<keyword evidence="2" id="KW-0378">Hydrolase</keyword>
<evidence type="ECO:0000256" key="1">
    <source>
        <dbReference type="ARBA" id="ARBA00006096"/>
    </source>
</evidence>
<dbReference type="InterPro" id="IPR000667">
    <property type="entry name" value="Peptidase_S13"/>
</dbReference>
<dbReference type="GO" id="GO:0000270">
    <property type="term" value="P:peptidoglycan metabolic process"/>
    <property type="evidence" value="ECO:0007669"/>
    <property type="project" value="TreeGrafter"/>
</dbReference>
<dbReference type="PRINTS" id="PR00922">
    <property type="entry name" value="DADACBPTASE3"/>
</dbReference>
<dbReference type="Pfam" id="PF02113">
    <property type="entry name" value="Peptidase_S13"/>
    <property type="match status" value="1"/>
</dbReference>